<evidence type="ECO:0000256" key="2">
    <source>
        <dbReference type="SAM" id="Phobius"/>
    </source>
</evidence>
<sequence>MSPTLPKVFTKAPSRASNMSQASTVLPSYASATAPRPTTTSTPRPSPISDSLWRDIEYVQSRTRRRESKKQIRRCVGFSMLLDMALFGGLISLTGMAFLGPIAFAKDDATAEKLENRLSFALVIEAIIMGAGFVLLILIAVAAHLVYCIKGCFSRSAAKERRRQVRIQEHEARQERLRGDIHPIRRPGSSGIGGSDIELRSIDYDPTEISAPPATAWPLV</sequence>
<name>A0A6A6FXS8_9PEZI</name>
<keyword evidence="2" id="KW-1133">Transmembrane helix</keyword>
<feature type="compositionally biased region" description="Polar residues" evidence="1">
    <location>
        <begin position="15"/>
        <end position="26"/>
    </location>
</feature>
<keyword evidence="4" id="KW-1185">Reference proteome</keyword>
<protein>
    <submittedName>
        <fullName evidence="3">Uncharacterized protein</fullName>
    </submittedName>
</protein>
<gene>
    <name evidence="3" type="ORF">BDZ85DRAFT_286524</name>
</gene>
<organism evidence="3 4">
    <name type="scientific">Elsinoe ampelina</name>
    <dbReference type="NCBI Taxonomy" id="302913"/>
    <lineage>
        <taxon>Eukaryota</taxon>
        <taxon>Fungi</taxon>
        <taxon>Dikarya</taxon>
        <taxon>Ascomycota</taxon>
        <taxon>Pezizomycotina</taxon>
        <taxon>Dothideomycetes</taxon>
        <taxon>Dothideomycetidae</taxon>
        <taxon>Myriangiales</taxon>
        <taxon>Elsinoaceae</taxon>
        <taxon>Elsinoe</taxon>
    </lineage>
</organism>
<evidence type="ECO:0000256" key="1">
    <source>
        <dbReference type="SAM" id="MobiDB-lite"/>
    </source>
</evidence>
<keyword evidence="2" id="KW-0472">Membrane</keyword>
<feature type="region of interest" description="Disordered" evidence="1">
    <location>
        <begin position="1"/>
        <end position="49"/>
    </location>
</feature>
<proteinExistence type="predicted"/>
<feature type="transmembrane region" description="Helical" evidence="2">
    <location>
        <begin position="120"/>
        <end position="153"/>
    </location>
</feature>
<dbReference type="OrthoDB" id="10400148at2759"/>
<dbReference type="Proteomes" id="UP000799538">
    <property type="component" value="Unassembled WGS sequence"/>
</dbReference>
<reference evidence="4" key="1">
    <citation type="journal article" date="2020" name="Stud. Mycol.">
        <title>101 Dothideomycetes genomes: A test case for predicting lifestyles and emergence of pathogens.</title>
        <authorList>
            <person name="Haridas S."/>
            <person name="Albert R."/>
            <person name="Binder M."/>
            <person name="Bloem J."/>
            <person name="LaButti K."/>
            <person name="Salamov A."/>
            <person name="Andreopoulos B."/>
            <person name="Baker S."/>
            <person name="Barry K."/>
            <person name="Bills G."/>
            <person name="Bluhm B."/>
            <person name="Cannon C."/>
            <person name="Castanera R."/>
            <person name="Culley D."/>
            <person name="Daum C."/>
            <person name="Ezra D."/>
            <person name="Gonzalez J."/>
            <person name="Henrissat B."/>
            <person name="Kuo A."/>
            <person name="Liang C."/>
            <person name="Lipzen A."/>
            <person name="Lutzoni F."/>
            <person name="Magnuson J."/>
            <person name="Mondo S."/>
            <person name="Nolan M."/>
            <person name="Ohm R."/>
            <person name="Pangilinan J."/>
            <person name="Park H.-J."/>
            <person name="Ramirez L."/>
            <person name="Alfaro M."/>
            <person name="Sun H."/>
            <person name="Tritt A."/>
            <person name="Yoshinaga Y."/>
            <person name="Zwiers L.-H."/>
            <person name="Turgeon B."/>
            <person name="Goodwin S."/>
            <person name="Spatafora J."/>
            <person name="Crous P."/>
            <person name="Grigoriev I."/>
        </authorList>
    </citation>
    <scope>NUCLEOTIDE SEQUENCE [LARGE SCALE GENOMIC DNA]</scope>
    <source>
        <strain evidence="4">CECT 20119</strain>
    </source>
</reference>
<feature type="compositionally biased region" description="Low complexity" evidence="1">
    <location>
        <begin position="30"/>
        <end position="43"/>
    </location>
</feature>
<keyword evidence="2" id="KW-0812">Transmembrane</keyword>
<dbReference type="AlphaFoldDB" id="A0A6A6FXS8"/>
<dbReference type="EMBL" id="ML992562">
    <property type="protein sequence ID" value="KAF2218231.1"/>
    <property type="molecule type" value="Genomic_DNA"/>
</dbReference>
<feature type="transmembrane region" description="Helical" evidence="2">
    <location>
        <begin position="75"/>
        <end position="100"/>
    </location>
</feature>
<evidence type="ECO:0000313" key="3">
    <source>
        <dbReference type="EMBL" id="KAF2218231.1"/>
    </source>
</evidence>
<evidence type="ECO:0000313" key="4">
    <source>
        <dbReference type="Proteomes" id="UP000799538"/>
    </source>
</evidence>
<accession>A0A6A6FXS8</accession>